<dbReference type="InterPro" id="IPR027417">
    <property type="entry name" value="P-loop_NTPase"/>
</dbReference>
<dbReference type="PRINTS" id="PR00364">
    <property type="entry name" value="DISEASERSIST"/>
</dbReference>
<dbReference type="SMART" id="SM00382">
    <property type="entry name" value="AAA"/>
    <property type="match status" value="1"/>
</dbReference>
<dbReference type="Pfam" id="PF26355">
    <property type="entry name" value="HTH_VMAP-M9"/>
    <property type="match status" value="1"/>
</dbReference>
<reference evidence="2 3" key="1">
    <citation type="submission" date="2012-06" db="EMBL/GenBank/DDBJ databases">
        <title>Finished chromosome of genome of Chroococcidiopsis thermalis PCC 7203.</title>
        <authorList>
            <consortium name="US DOE Joint Genome Institute"/>
            <person name="Gugger M."/>
            <person name="Coursin T."/>
            <person name="Rippka R."/>
            <person name="Tandeau De Marsac N."/>
            <person name="Huntemann M."/>
            <person name="Wei C.-L."/>
            <person name="Han J."/>
            <person name="Detter J.C."/>
            <person name="Han C."/>
            <person name="Tapia R."/>
            <person name="Davenport K."/>
            <person name="Daligault H."/>
            <person name="Erkkila T."/>
            <person name="Gu W."/>
            <person name="Munk A.C.C."/>
            <person name="Teshima H."/>
            <person name="Xu Y."/>
            <person name="Chain P."/>
            <person name="Chen A."/>
            <person name="Krypides N."/>
            <person name="Mavromatis K."/>
            <person name="Markowitz V."/>
            <person name="Szeto E."/>
            <person name="Ivanova N."/>
            <person name="Mikhailova N."/>
            <person name="Ovchinnikova G."/>
            <person name="Pagani I."/>
            <person name="Pati A."/>
            <person name="Goodwin L."/>
            <person name="Peters L."/>
            <person name="Pitluck S."/>
            <person name="Woyke T."/>
            <person name="Kerfeld C."/>
        </authorList>
    </citation>
    <scope>NUCLEOTIDE SEQUENCE [LARGE SCALE GENOMIC DNA]</scope>
    <source>
        <strain evidence="2 3">PCC 7203</strain>
    </source>
</reference>
<dbReference type="InterPro" id="IPR003593">
    <property type="entry name" value="AAA+_ATPase"/>
</dbReference>
<dbReference type="KEGG" id="cthe:Chro_4602"/>
<feature type="domain" description="AAA+ ATPase" evidence="1">
    <location>
        <begin position="163"/>
        <end position="321"/>
    </location>
</feature>
<proteinExistence type="predicted"/>
<sequence length="558" mass="64644">MMSAHFCPSRATDFNYFGDNYKMNAINSQSSTFETREFIVADTVVFNKQGTHLTDIQKIVLRGAWQGYTYEEIADREGYSEKYLKRDVGPRLWKILSEALGEKVSKKNFRTALERRLTLANPSHNQQLDMDSCQDWGEAVDVHTFYGRTQELATLQQWIVQDRCPLVALVGMGGIGKTTLSIKLAQQLQSDFKYIIWRSLRHAPPIRELLEEIIYFLSNQQEKDLPETTNGRISLLLKYFRKSPCLLILDGAESILNYDRKDTHYQEEDEEYGRLIKYIGETYHQSCLLLTSREKPKEVAIREGEELPTRSLRLIGLDELEGQYILKGKGIYGSEDDLKKIIQIYGGNPLLLNMVSTTIQNIFDSSASDFLKQEIIVFNDVKEFFDSQFNRLQPIEKELMYCLAIEREPVSFQKLKNDFGLKVQSLELAEALESLRRRSLVEKNQGFFTLQIVLMEYTTARLLKEICQEIRTQQISLLKSSKLLKLIVKNYVRTTQSNIFFRMVLDQLLLELGSKKNVESQLDTILSTLQHESFKLEDTTDDIISLIHRMQVNLSSYK</sequence>
<dbReference type="PANTHER" id="PTHR47691:SF3">
    <property type="entry name" value="HTH-TYPE TRANSCRIPTIONAL REGULATOR RV0890C-RELATED"/>
    <property type="match status" value="1"/>
</dbReference>
<dbReference type="Gene3D" id="3.40.50.300">
    <property type="entry name" value="P-loop containing nucleotide triphosphate hydrolases"/>
    <property type="match status" value="1"/>
</dbReference>
<dbReference type="InterPro" id="IPR002182">
    <property type="entry name" value="NB-ARC"/>
</dbReference>
<gene>
    <name evidence="2" type="ORF">Chro_4602</name>
</gene>
<dbReference type="EMBL" id="CP003597">
    <property type="protein sequence ID" value="AFY89991.1"/>
    <property type="molecule type" value="Genomic_DNA"/>
</dbReference>
<evidence type="ECO:0000313" key="2">
    <source>
        <dbReference type="EMBL" id="AFY89991.1"/>
    </source>
</evidence>
<dbReference type="eggNOG" id="COG3903">
    <property type="taxonomic scope" value="Bacteria"/>
</dbReference>
<dbReference type="Pfam" id="PF00931">
    <property type="entry name" value="NB-ARC"/>
    <property type="match status" value="1"/>
</dbReference>
<dbReference type="AlphaFoldDB" id="K9U6E0"/>
<evidence type="ECO:0000259" key="1">
    <source>
        <dbReference type="SMART" id="SM00382"/>
    </source>
</evidence>
<organism evidence="2 3">
    <name type="scientific">Chroococcidiopsis thermalis (strain PCC 7203)</name>
    <dbReference type="NCBI Taxonomy" id="251229"/>
    <lineage>
        <taxon>Bacteria</taxon>
        <taxon>Bacillati</taxon>
        <taxon>Cyanobacteriota</taxon>
        <taxon>Cyanophyceae</taxon>
        <taxon>Chroococcidiopsidales</taxon>
        <taxon>Chroococcidiopsidaceae</taxon>
        <taxon>Chroococcidiopsis</taxon>
    </lineage>
</organism>
<dbReference type="InterPro" id="IPR058651">
    <property type="entry name" value="HTH_VMAP-M9"/>
</dbReference>
<accession>K9U6E0</accession>
<name>K9U6E0_CHRTP</name>
<dbReference type="InParanoid" id="K9U6E0"/>
<dbReference type="STRING" id="251229.Chro_4602"/>
<dbReference type="PANTHER" id="PTHR47691">
    <property type="entry name" value="REGULATOR-RELATED"/>
    <property type="match status" value="1"/>
</dbReference>
<dbReference type="PATRIC" id="fig|251229.3.peg.5387"/>
<evidence type="ECO:0000313" key="3">
    <source>
        <dbReference type="Proteomes" id="UP000010384"/>
    </source>
</evidence>
<dbReference type="OrthoDB" id="441260at2"/>
<keyword evidence="3" id="KW-1185">Reference proteome</keyword>
<dbReference type="Proteomes" id="UP000010384">
    <property type="component" value="Chromosome"/>
</dbReference>
<protein>
    <submittedName>
        <fullName evidence="2">AAA ATPase</fullName>
    </submittedName>
</protein>
<dbReference type="HOGENOM" id="CLU_025923_1_0_3"/>
<dbReference type="GO" id="GO:0043531">
    <property type="term" value="F:ADP binding"/>
    <property type="evidence" value="ECO:0007669"/>
    <property type="project" value="InterPro"/>
</dbReference>
<dbReference type="SUPFAM" id="SSF52540">
    <property type="entry name" value="P-loop containing nucleoside triphosphate hydrolases"/>
    <property type="match status" value="1"/>
</dbReference>